<dbReference type="RefSeq" id="WP_066213187.1">
    <property type="nucleotide sequence ID" value="NZ_CP049819.1"/>
</dbReference>
<keyword evidence="1" id="KW-0805">Transcription regulation</keyword>
<dbReference type="STRING" id="156980.SAMN04489745_0329"/>
<keyword evidence="7" id="KW-1185">Reference proteome</keyword>
<dbReference type="Gene3D" id="3.40.50.10490">
    <property type="entry name" value="Glucose-6-phosphate isomerase like protein, domain 1"/>
    <property type="match status" value="1"/>
</dbReference>
<evidence type="ECO:0000256" key="2">
    <source>
        <dbReference type="ARBA" id="ARBA00023125"/>
    </source>
</evidence>
<evidence type="ECO:0000313" key="7">
    <source>
        <dbReference type="Proteomes" id="UP000182652"/>
    </source>
</evidence>
<dbReference type="GO" id="GO:0003677">
    <property type="term" value="F:DNA binding"/>
    <property type="evidence" value="ECO:0007669"/>
    <property type="project" value="UniProtKB-KW"/>
</dbReference>
<dbReference type="GO" id="GO:0003700">
    <property type="term" value="F:DNA-binding transcription factor activity"/>
    <property type="evidence" value="ECO:0007669"/>
    <property type="project" value="InterPro"/>
</dbReference>
<evidence type="ECO:0000256" key="3">
    <source>
        <dbReference type="ARBA" id="ARBA00023163"/>
    </source>
</evidence>
<evidence type="ECO:0000256" key="1">
    <source>
        <dbReference type="ARBA" id="ARBA00023015"/>
    </source>
</evidence>
<evidence type="ECO:0000259" key="4">
    <source>
        <dbReference type="PROSITE" id="PS51071"/>
    </source>
</evidence>
<dbReference type="InterPro" id="IPR036388">
    <property type="entry name" value="WH-like_DNA-bd_sf"/>
</dbReference>
<dbReference type="InterPro" id="IPR009057">
    <property type="entry name" value="Homeodomain-like_sf"/>
</dbReference>
<gene>
    <name evidence="6" type="ORF">SAMN04489745_0329</name>
</gene>
<dbReference type="InterPro" id="IPR047640">
    <property type="entry name" value="RpiR-like"/>
</dbReference>
<dbReference type="PANTHER" id="PTHR30514:SF18">
    <property type="entry name" value="RPIR-FAMILY TRANSCRIPTIONAL REGULATOR"/>
    <property type="match status" value="1"/>
</dbReference>
<organism evidence="6 7">
    <name type="scientific">Arthrobacter woluwensis</name>
    <dbReference type="NCBI Taxonomy" id="156980"/>
    <lineage>
        <taxon>Bacteria</taxon>
        <taxon>Bacillati</taxon>
        <taxon>Actinomycetota</taxon>
        <taxon>Actinomycetes</taxon>
        <taxon>Micrococcales</taxon>
        <taxon>Micrococcaceae</taxon>
        <taxon>Arthrobacter</taxon>
    </lineage>
</organism>
<sequence>MTQTQPTGTPESEDATAVVGQQWLGDAIPPLKLTKAQARVVDALTVNPKLASYGDVTEVANRAGVNSSSVVRTAQALGYRGWPDLQRELRARYLVHIANTAPLSHRVEVRSPIHDSLAHDAENLRLAMESVDPQAADDAVAALCGARRIAVVAQGSYSGAAVVFSHLAATMGYPVTFEGRAGVHLASLVSSLGPGDVLVVFHLWRPLKHLTVAAQLAHQAGATVVAVTDLKSTDLAKASHHLLLVPSEGVYAFQSATASTSVAYGLLAGMEAREPERVKAGIERTSQFWQDLDLYTT</sequence>
<dbReference type="InterPro" id="IPR000281">
    <property type="entry name" value="HTH_RpiR"/>
</dbReference>
<dbReference type="EMBL" id="FNSN01000003">
    <property type="protein sequence ID" value="SEB48641.1"/>
    <property type="molecule type" value="Genomic_DNA"/>
</dbReference>
<dbReference type="SUPFAM" id="SSF53697">
    <property type="entry name" value="SIS domain"/>
    <property type="match status" value="1"/>
</dbReference>
<feature type="domain" description="SIS" evidence="5">
    <location>
        <begin position="139"/>
        <end position="277"/>
    </location>
</feature>
<dbReference type="GO" id="GO:0097367">
    <property type="term" value="F:carbohydrate derivative binding"/>
    <property type="evidence" value="ECO:0007669"/>
    <property type="project" value="InterPro"/>
</dbReference>
<dbReference type="PANTHER" id="PTHR30514">
    <property type="entry name" value="GLUCOKINASE"/>
    <property type="match status" value="1"/>
</dbReference>
<dbReference type="SUPFAM" id="SSF46689">
    <property type="entry name" value="Homeodomain-like"/>
    <property type="match status" value="1"/>
</dbReference>
<dbReference type="Pfam" id="PF01380">
    <property type="entry name" value="SIS"/>
    <property type="match status" value="1"/>
</dbReference>
<reference evidence="6 7" key="1">
    <citation type="submission" date="2016-10" db="EMBL/GenBank/DDBJ databases">
        <authorList>
            <person name="de Groot N.N."/>
        </authorList>
    </citation>
    <scope>NUCLEOTIDE SEQUENCE [LARGE SCALE GENOMIC DNA]</scope>
    <source>
        <strain evidence="6 7">DSM 10495</strain>
    </source>
</reference>
<dbReference type="Pfam" id="PF01418">
    <property type="entry name" value="HTH_6"/>
    <property type="match status" value="1"/>
</dbReference>
<keyword evidence="2 6" id="KW-0238">DNA-binding</keyword>
<feature type="domain" description="HTH rpiR-type" evidence="4">
    <location>
        <begin position="20"/>
        <end position="96"/>
    </location>
</feature>
<protein>
    <submittedName>
        <fullName evidence="6">DNA-binding transcriptional regulator, MurR/RpiR family, contains HTH and SIS domains</fullName>
    </submittedName>
</protein>
<dbReference type="InterPro" id="IPR035472">
    <property type="entry name" value="RpiR-like_SIS"/>
</dbReference>
<dbReference type="PROSITE" id="PS51071">
    <property type="entry name" value="HTH_RPIR"/>
    <property type="match status" value="1"/>
</dbReference>
<dbReference type="AlphaFoldDB" id="A0A1H4JQS0"/>
<dbReference type="InterPro" id="IPR001347">
    <property type="entry name" value="SIS_dom"/>
</dbReference>
<dbReference type="GO" id="GO:1901135">
    <property type="term" value="P:carbohydrate derivative metabolic process"/>
    <property type="evidence" value="ECO:0007669"/>
    <property type="project" value="InterPro"/>
</dbReference>
<dbReference type="InterPro" id="IPR046348">
    <property type="entry name" value="SIS_dom_sf"/>
</dbReference>
<dbReference type="Proteomes" id="UP000182652">
    <property type="component" value="Unassembled WGS sequence"/>
</dbReference>
<dbReference type="PROSITE" id="PS51464">
    <property type="entry name" value="SIS"/>
    <property type="match status" value="1"/>
</dbReference>
<evidence type="ECO:0000313" key="6">
    <source>
        <dbReference type="EMBL" id="SEB48641.1"/>
    </source>
</evidence>
<dbReference type="OrthoDB" id="3812176at2"/>
<dbReference type="CDD" id="cd05013">
    <property type="entry name" value="SIS_RpiR"/>
    <property type="match status" value="1"/>
</dbReference>
<keyword evidence="3" id="KW-0804">Transcription</keyword>
<accession>A0A1H4JQS0</accession>
<name>A0A1H4JQS0_9MICC</name>
<proteinExistence type="predicted"/>
<evidence type="ECO:0000259" key="5">
    <source>
        <dbReference type="PROSITE" id="PS51464"/>
    </source>
</evidence>
<dbReference type="Gene3D" id="1.10.10.10">
    <property type="entry name" value="Winged helix-like DNA-binding domain superfamily/Winged helix DNA-binding domain"/>
    <property type="match status" value="1"/>
</dbReference>